<dbReference type="Proteomes" id="UP000501408">
    <property type="component" value="Chromosome 1"/>
</dbReference>
<sequence length="513" mass="54859">MTTLNRSTNSLILFSVLLAVFVVPSSISGTAIALPYISADMQSDLASLQWVVNAFNLTFACFTLIWGKLSDIFGRKRSFIAGALIYTLASIGSVLASNALWLDIFRALAGVGGAAIFSCGSAIFVHVFEGNQRTKAFALFGTTAGLGITLGPTISGLLLEMWSWHAIFAMHAVALFVVLLVSTKIPSDQAEDARLSQVDILGSLLFISSMFLLMLALSKGYDWGWESSESLLTLASGAILFILFLIRAQLAKNPVLNLSLLKNRKFLGFILVPVVASFTFVTLLTYFPTYLTGPMQLSASKAGLMMLFLTSPVLIFPLIAGKLASRGVSSKLLMYISILSMLIGTSLLLSSIDIVLNLQVLSISLLLIGIGMGMSAGLVDGEALSCVDSNEIGMAAGLLNTFRLGSEAIAVALYGSLLSSTLSKIVPVNLHMFELPNIGEWVNSITSGNFVSMVEATSGVNKEFLLKEVITTYNYAFTATNVVLGSIALLVSLMVFGFLRKEPKRSPAEALDI</sequence>
<gene>
    <name evidence="7" type="ORF">HBA18_04335</name>
</gene>
<evidence type="ECO:0000313" key="7">
    <source>
        <dbReference type="EMBL" id="QIR05662.1"/>
    </source>
</evidence>
<keyword evidence="3 5" id="KW-1133">Transmembrane helix</keyword>
<evidence type="ECO:0000256" key="4">
    <source>
        <dbReference type="ARBA" id="ARBA00023136"/>
    </source>
</evidence>
<accession>A0ABX6K277</accession>
<feature type="transmembrane region" description="Helical" evidence="5">
    <location>
        <begin position="107"/>
        <end position="125"/>
    </location>
</feature>
<keyword evidence="2 5" id="KW-0812">Transmembrane</keyword>
<feature type="transmembrane region" description="Helical" evidence="5">
    <location>
        <begin position="49"/>
        <end position="67"/>
    </location>
</feature>
<dbReference type="EMBL" id="CP050266">
    <property type="protein sequence ID" value="QIR05662.1"/>
    <property type="molecule type" value="Genomic_DNA"/>
</dbReference>
<name>A0ABX6K277_SALCS</name>
<evidence type="ECO:0000256" key="1">
    <source>
        <dbReference type="ARBA" id="ARBA00004141"/>
    </source>
</evidence>
<feature type="transmembrane region" description="Helical" evidence="5">
    <location>
        <begin position="198"/>
        <end position="218"/>
    </location>
</feature>
<reference evidence="7 8" key="1">
    <citation type="submission" date="2020-03" db="EMBL/GenBank/DDBJ databases">
        <title>Genome mining reveals the biosynthetic pathways of PHA and ectoines of the halophilic strain Salinivibrio costicola M318 isolated from fermented shrimp paste.</title>
        <authorList>
            <person name="Doan T.V."/>
            <person name="Tran L.T."/>
            <person name="Trieu T.A."/>
            <person name="Nguyen Q.V."/>
            <person name="Quach T.N."/>
            <person name="Phi T.Q."/>
            <person name="Kumar S."/>
        </authorList>
    </citation>
    <scope>NUCLEOTIDE SEQUENCE [LARGE SCALE GENOMIC DNA]</scope>
    <source>
        <strain evidence="7 8">M318</strain>
    </source>
</reference>
<dbReference type="SUPFAM" id="SSF103473">
    <property type="entry name" value="MFS general substrate transporter"/>
    <property type="match status" value="1"/>
</dbReference>
<dbReference type="Pfam" id="PF07690">
    <property type="entry name" value="MFS_1"/>
    <property type="match status" value="1"/>
</dbReference>
<dbReference type="CDD" id="cd17321">
    <property type="entry name" value="MFS_MMR_MDR_like"/>
    <property type="match status" value="1"/>
</dbReference>
<dbReference type="Gene3D" id="1.20.1720.10">
    <property type="entry name" value="Multidrug resistance protein D"/>
    <property type="match status" value="1"/>
</dbReference>
<comment type="subcellular location">
    <subcellularLocation>
        <location evidence="1">Membrane</location>
        <topology evidence="1">Multi-pass membrane protein</topology>
    </subcellularLocation>
</comment>
<feature type="transmembrane region" description="Helical" evidence="5">
    <location>
        <begin position="164"/>
        <end position="186"/>
    </location>
</feature>
<feature type="domain" description="Major facilitator superfamily (MFS) profile" evidence="6">
    <location>
        <begin position="12"/>
        <end position="503"/>
    </location>
</feature>
<proteinExistence type="predicted"/>
<evidence type="ECO:0000256" key="3">
    <source>
        <dbReference type="ARBA" id="ARBA00022989"/>
    </source>
</evidence>
<feature type="transmembrane region" description="Helical" evidence="5">
    <location>
        <begin position="137"/>
        <end position="158"/>
    </location>
</feature>
<dbReference type="RefSeq" id="WP_167314117.1">
    <property type="nucleotide sequence ID" value="NZ_CP050266.1"/>
</dbReference>
<dbReference type="InterPro" id="IPR036259">
    <property type="entry name" value="MFS_trans_sf"/>
</dbReference>
<keyword evidence="8" id="KW-1185">Reference proteome</keyword>
<feature type="transmembrane region" description="Helical" evidence="5">
    <location>
        <begin position="230"/>
        <end position="246"/>
    </location>
</feature>
<dbReference type="PANTHER" id="PTHR42718">
    <property type="entry name" value="MAJOR FACILITATOR SUPERFAMILY MULTIDRUG TRANSPORTER MFSC"/>
    <property type="match status" value="1"/>
</dbReference>
<feature type="transmembrane region" description="Helical" evidence="5">
    <location>
        <begin position="299"/>
        <end position="320"/>
    </location>
</feature>
<keyword evidence="4 5" id="KW-0472">Membrane</keyword>
<feature type="transmembrane region" description="Helical" evidence="5">
    <location>
        <begin position="266"/>
        <end position="287"/>
    </location>
</feature>
<feature type="transmembrane region" description="Helical" evidence="5">
    <location>
        <begin position="332"/>
        <end position="352"/>
    </location>
</feature>
<dbReference type="Gene3D" id="1.20.1250.20">
    <property type="entry name" value="MFS general substrate transporter like domains"/>
    <property type="match status" value="1"/>
</dbReference>
<feature type="transmembrane region" description="Helical" evidence="5">
    <location>
        <begin position="358"/>
        <end position="380"/>
    </location>
</feature>
<evidence type="ECO:0000313" key="8">
    <source>
        <dbReference type="Proteomes" id="UP000501408"/>
    </source>
</evidence>
<feature type="transmembrane region" description="Helical" evidence="5">
    <location>
        <begin position="79"/>
        <end position="101"/>
    </location>
</feature>
<dbReference type="PROSITE" id="PS50850">
    <property type="entry name" value="MFS"/>
    <property type="match status" value="1"/>
</dbReference>
<organism evidence="7 8">
    <name type="scientific">Salinivibrio costicola</name>
    <name type="common">Vibrio costicola</name>
    <dbReference type="NCBI Taxonomy" id="51367"/>
    <lineage>
        <taxon>Bacteria</taxon>
        <taxon>Pseudomonadati</taxon>
        <taxon>Pseudomonadota</taxon>
        <taxon>Gammaproteobacteria</taxon>
        <taxon>Vibrionales</taxon>
        <taxon>Vibrionaceae</taxon>
        <taxon>Salinivibrio</taxon>
    </lineage>
</organism>
<evidence type="ECO:0000259" key="6">
    <source>
        <dbReference type="PROSITE" id="PS50850"/>
    </source>
</evidence>
<evidence type="ECO:0000256" key="5">
    <source>
        <dbReference type="SAM" id="Phobius"/>
    </source>
</evidence>
<protein>
    <submittedName>
        <fullName evidence="7">MFS transporter</fullName>
    </submittedName>
</protein>
<dbReference type="InterPro" id="IPR020846">
    <property type="entry name" value="MFS_dom"/>
</dbReference>
<feature type="transmembrane region" description="Helical" evidence="5">
    <location>
        <begin position="475"/>
        <end position="499"/>
    </location>
</feature>
<dbReference type="PRINTS" id="PR01036">
    <property type="entry name" value="TCRTETB"/>
</dbReference>
<evidence type="ECO:0000256" key="2">
    <source>
        <dbReference type="ARBA" id="ARBA00022692"/>
    </source>
</evidence>
<dbReference type="InterPro" id="IPR011701">
    <property type="entry name" value="MFS"/>
</dbReference>
<dbReference type="PANTHER" id="PTHR42718:SF49">
    <property type="entry name" value="EXPORT PROTEIN"/>
    <property type="match status" value="1"/>
</dbReference>